<accession>A0A0D8X8J4</accession>
<dbReference type="InterPro" id="IPR036055">
    <property type="entry name" value="LDL_receptor-like_sf"/>
</dbReference>
<dbReference type="Gene3D" id="4.10.400.10">
    <property type="entry name" value="Low-density Lipoprotein Receptor"/>
    <property type="match status" value="2"/>
</dbReference>
<dbReference type="PROSITE" id="PS50068">
    <property type="entry name" value="LDLRA_2"/>
    <property type="match status" value="2"/>
</dbReference>
<dbReference type="PANTHER" id="PTHR22722:SF5">
    <property type="entry name" value="LOW-DENSITY LIPOPROTEIN RECEPTOR-RELATED PROTEIN 1B"/>
    <property type="match status" value="1"/>
</dbReference>
<dbReference type="Pfam" id="PF00057">
    <property type="entry name" value="Ldl_recept_a"/>
    <property type="match status" value="2"/>
</dbReference>
<proteinExistence type="predicted"/>
<name>A0A0D8X8J4_DICVI</name>
<evidence type="ECO:0000313" key="3">
    <source>
        <dbReference type="EMBL" id="KJH40097.1"/>
    </source>
</evidence>
<feature type="disulfide bond" evidence="2">
    <location>
        <begin position="84"/>
        <end position="102"/>
    </location>
</feature>
<dbReference type="AlphaFoldDB" id="A0A0D8X8J4"/>
<dbReference type="SMART" id="SM00192">
    <property type="entry name" value="LDLa"/>
    <property type="match status" value="2"/>
</dbReference>
<dbReference type="EMBL" id="KN717924">
    <property type="protein sequence ID" value="KJH40097.1"/>
    <property type="molecule type" value="Genomic_DNA"/>
</dbReference>
<gene>
    <name evidence="3" type="ORF">DICVIV_13979</name>
</gene>
<dbReference type="Proteomes" id="UP000053766">
    <property type="component" value="Unassembled WGS sequence"/>
</dbReference>
<comment type="caution">
    <text evidence="2">Lacks conserved residue(s) required for the propagation of feature annotation.</text>
</comment>
<keyword evidence="3" id="KW-0449">Lipoprotein</keyword>
<sequence length="163" mass="17957">MLETTLPVKRGHLSFHVPVSLYSIENIGIALCEIEGTLKCSTTPNCILPQWILDGKDDCGDGSDEGDITDLAIPKKCETSEFRCQSGECIDGQLVLDGISNCFDKSDEEYCEHYGNYCTVTSPCSYHPDIKAFGCGCPKSFIRDLQGICQFADEGKNITMRTH</sequence>
<dbReference type="GO" id="GO:0043235">
    <property type="term" value="C:receptor complex"/>
    <property type="evidence" value="ECO:0007669"/>
    <property type="project" value="TreeGrafter"/>
</dbReference>
<organism evidence="3 4">
    <name type="scientific">Dictyocaulus viviparus</name>
    <name type="common">Bovine lungworm</name>
    <dbReference type="NCBI Taxonomy" id="29172"/>
    <lineage>
        <taxon>Eukaryota</taxon>
        <taxon>Metazoa</taxon>
        <taxon>Ecdysozoa</taxon>
        <taxon>Nematoda</taxon>
        <taxon>Chromadorea</taxon>
        <taxon>Rhabditida</taxon>
        <taxon>Rhabditina</taxon>
        <taxon>Rhabditomorpha</taxon>
        <taxon>Strongyloidea</taxon>
        <taxon>Metastrongylidae</taxon>
        <taxon>Dictyocaulus</taxon>
    </lineage>
</organism>
<dbReference type="GO" id="GO:0005041">
    <property type="term" value="F:low-density lipoprotein particle receptor activity"/>
    <property type="evidence" value="ECO:0007669"/>
    <property type="project" value="TreeGrafter"/>
</dbReference>
<keyword evidence="3" id="KW-0675">Receptor</keyword>
<dbReference type="OrthoDB" id="6514358at2759"/>
<protein>
    <submittedName>
        <fullName evidence="3">Low-density lipoprotein receptor domain class A</fullName>
    </submittedName>
</protein>
<dbReference type="CDD" id="cd00112">
    <property type="entry name" value="LDLa"/>
    <property type="match status" value="2"/>
</dbReference>
<keyword evidence="4" id="KW-1185">Reference proteome</keyword>
<reference evidence="3" key="1">
    <citation type="submission" date="2013-11" db="EMBL/GenBank/DDBJ databases">
        <title>Draft genome of the bovine lungworm Dictyocaulus viviparus.</title>
        <authorList>
            <person name="Mitreva M."/>
        </authorList>
    </citation>
    <scope>NUCLEOTIDE SEQUENCE [LARGE SCALE GENOMIC DNA]</scope>
    <source>
        <strain evidence="3">HannoverDv2000</strain>
    </source>
</reference>
<feature type="disulfide bond" evidence="2">
    <location>
        <begin position="77"/>
        <end position="89"/>
    </location>
</feature>
<dbReference type="InterPro" id="IPR002172">
    <property type="entry name" value="LDrepeatLR_classA_rpt"/>
</dbReference>
<dbReference type="InterPro" id="IPR051221">
    <property type="entry name" value="LDLR-related"/>
</dbReference>
<dbReference type="PRINTS" id="PR00261">
    <property type="entry name" value="LDLRECEPTOR"/>
</dbReference>
<dbReference type="GO" id="GO:0005886">
    <property type="term" value="C:plasma membrane"/>
    <property type="evidence" value="ECO:0007669"/>
    <property type="project" value="TreeGrafter"/>
</dbReference>
<evidence type="ECO:0000256" key="2">
    <source>
        <dbReference type="PROSITE-ProRule" id="PRU00124"/>
    </source>
</evidence>
<evidence type="ECO:0000256" key="1">
    <source>
        <dbReference type="ARBA" id="ARBA00023157"/>
    </source>
</evidence>
<evidence type="ECO:0000313" key="4">
    <source>
        <dbReference type="Proteomes" id="UP000053766"/>
    </source>
</evidence>
<dbReference type="STRING" id="29172.A0A0D8X8J4"/>
<keyword evidence="1 2" id="KW-1015">Disulfide bond</keyword>
<dbReference type="SUPFAM" id="SSF57424">
    <property type="entry name" value="LDL receptor-like module"/>
    <property type="match status" value="2"/>
</dbReference>
<dbReference type="PANTHER" id="PTHR22722">
    <property type="entry name" value="LOW-DENSITY LIPOPROTEIN RECEPTOR-RELATED PROTEIN 2-RELATED"/>
    <property type="match status" value="1"/>
</dbReference>